<dbReference type="Proteomes" id="UP000070578">
    <property type="component" value="Unassembled WGS sequence"/>
</dbReference>
<evidence type="ECO:0008006" key="3">
    <source>
        <dbReference type="Google" id="ProtNLM"/>
    </source>
</evidence>
<reference evidence="1 2" key="1">
    <citation type="submission" date="2016-02" db="EMBL/GenBank/DDBJ databases">
        <authorList>
            <person name="Wen L."/>
            <person name="He K."/>
            <person name="Yang H."/>
        </authorList>
    </citation>
    <scope>NUCLEOTIDE SEQUENCE [LARGE SCALE GENOMIC DNA]</scope>
    <source>
        <strain evidence="1">ShG14-8</strain>
    </source>
</reference>
<reference evidence="1 2" key="2">
    <citation type="submission" date="2016-03" db="EMBL/GenBank/DDBJ databases">
        <title>New uncultured bacterium of the family Gallionellaceae from acid mine drainage: description and reconstruction of genome based on metagenomic analysis of microbial community.</title>
        <authorList>
            <person name="Kadnikov V."/>
            <person name="Ivasenko D."/>
            <person name="Beletsky A."/>
            <person name="Mardanov A."/>
            <person name="Danilova E."/>
            <person name="Pimenov N."/>
            <person name="Karnachuk O."/>
            <person name="Ravin N."/>
        </authorList>
    </citation>
    <scope>NUCLEOTIDE SEQUENCE [LARGE SCALE GENOMIC DNA]</scope>
    <source>
        <strain evidence="1">ShG14-8</strain>
    </source>
</reference>
<accession>A0A139BPC8</accession>
<comment type="caution">
    <text evidence="1">The sequence shown here is derived from an EMBL/GenBank/DDBJ whole genome shotgun (WGS) entry which is preliminary data.</text>
</comment>
<proteinExistence type="predicted"/>
<evidence type="ECO:0000313" key="1">
    <source>
        <dbReference type="EMBL" id="KXS30857.1"/>
    </source>
</evidence>
<dbReference type="EMBL" id="LSLI01000130">
    <property type="protein sequence ID" value="KXS30857.1"/>
    <property type="molecule type" value="Genomic_DNA"/>
</dbReference>
<gene>
    <name evidence="1" type="ORF">AWT59_3018</name>
</gene>
<organism evidence="1 2">
    <name type="scientific">Candidatus Gallionella acididurans</name>
    <dbReference type="NCBI Taxonomy" id="1796491"/>
    <lineage>
        <taxon>Bacteria</taxon>
        <taxon>Pseudomonadati</taxon>
        <taxon>Pseudomonadota</taxon>
        <taxon>Betaproteobacteria</taxon>
        <taxon>Nitrosomonadales</taxon>
        <taxon>Gallionellaceae</taxon>
        <taxon>Gallionella</taxon>
    </lineage>
</organism>
<sequence>MAVYALVGFYFLPLASFEGNLTRMAKLPESYFGWTREQPAIDPRLMKSAEWQDADVLVIGDSFSYAQVWQTVFTQRGVRVRTETWESVFNICGDFSDWLRSTGFKGKYIVIESVEAYFEDRVSRSLECKRMEYHAQQQLATKPPPTLPGRNMADYSGRMSVGIETELNARKYDRLSSLPGFKGWDGLGEARVVRIENGCELFSHPRCKDALFYTKDRAEDMGKNILDGMAGINARLKNYTVVWAVIPDKSTVYLHPEKKFWDEAEQRFDAPNLLKTFRQEIRKKTIDFYPANNTHVSTTGYLILGDAIYQNMYH</sequence>
<protein>
    <recommendedName>
        <fullName evidence="3">AlgX/AlgJ SGNH hydrolase-like domain-containing protein</fullName>
    </recommendedName>
</protein>
<evidence type="ECO:0000313" key="2">
    <source>
        <dbReference type="Proteomes" id="UP000070578"/>
    </source>
</evidence>
<name>A0A139BPC8_9PROT</name>
<dbReference type="AlphaFoldDB" id="A0A139BPC8"/>